<keyword evidence="3" id="KW-1185">Reference proteome</keyword>
<dbReference type="Proteomes" id="UP001432027">
    <property type="component" value="Unassembled WGS sequence"/>
</dbReference>
<organism evidence="2 3">
    <name type="scientific">Pristionchus entomophagus</name>
    <dbReference type="NCBI Taxonomy" id="358040"/>
    <lineage>
        <taxon>Eukaryota</taxon>
        <taxon>Metazoa</taxon>
        <taxon>Ecdysozoa</taxon>
        <taxon>Nematoda</taxon>
        <taxon>Chromadorea</taxon>
        <taxon>Rhabditida</taxon>
        <taxon>Rhabditina</taxon>
        <taxon>Diplogasteromorpha</taxon>
        <taxon>Diplogasteroidea</taxon>
        <taxon>Neodiplogasteridae</taxon>
        <taxon>Pristionchus</taxon>
    </lineage>
</organism>
<evidence type="ECO:0000313" key="3">
    <source>
        <dbReference type="Proteomes" id="UP001432027"/>
    </source>
</evidence>
<reference evidence="2" key="1">
    <citation type="submission" date="2023-10" db="EMBL/GenBank/DDBJ databases">
        <title>Genome assembly of Pristionchus species.</title>
        <authorList>
            <person name="Yoshida K."/>
            <person name="Sommer R.J."/>
        </authorList>
    </citation>
    <scope>NUCLEOTIDE SEQUENCE</scope>
    <source>
        <strain evidence="2">RS0144</strain>
    </source>
</reference>
<proteinExistence type="predicted"/>
<sequence>MKFLLICLAVACLLSGADSLVSGEKQITAGDATTCATPNNMGIWGWEEERKAGIRCMEACDAKNCTRAPGARSRCLVHKDGRTECVCL</sequence>
<dbReference type="EMBL" id="BTSX01000005">
    <property type="protein sequence ID" value="GMS98006.1"/>
    <property type="molecule type" value="Genomic_DNA"/>
</dbReference>
<protein>
    <submittedName>
        <fullName evidence="2">Uncharacterized protein</fullName>
    </submittedName>
</protein>
<name>A0AAV5TUP7_9BILA</name>
<evidence type="ECO:0000313" key="2">
    <source>
        <dbReference type="EMBL" id="GMS98006.1"/>
    </source>
</evidence>
<feature type="chain" id="PRO_5043809042" evidence="1">
    <location>
        <begin position="20"/>
        <end position="88"/>
    </location>
</feature>
<evidence type="ECO:0000256" key="1">
    <source>
        <dbReference type="SAM" id="SignalP"/>
    </source>
</evidence>
<dbReference type="AlphaFoldDB" id="A0AAV5TUP7"/>
<feature type="signal peptide" evidence="1">
    <location>
        <begin position="1"/>
        <end position="19"/>
    </location>
</feature>
<accession>A0AAV5TUP7</accession>
<feature type="non-terminal residue" evidence="2">
    <location>
        <position position="88"/>
    </location>
</feature>
<gene>
    <name evidence="2" type="ORF">PENTCL1PPCAC_20181</name>
</gene>
<comment type="caution">
    <text evidence="2">The sequence shown here is derived from an EMBL/GenBank/DDBJ whole genome shotgun (WGS) entry which is preliminary data.</text>
</comment>
<keyword evidence="1" id="KW-0732">Signal</keyword>